<dbReference type="Proteomes" id="UP000824145">
    <property type="component" value="Unassembled WGS sequence"/>
</dbReference>
<proteinExistence type="predicted"/>
<protein>
    <submittedName>
        <fullName evidence="1">Pyridoxamine 5'-phosphate oxidase family protein</fullName>
    </submittedName>
</protein>
<evidence type="ECO:0000313" key="2">
    <source>
        <dbReference type="Proteomes" id="UP000824145"/>
    </source>
</evidence>
<evidence type="ECO:0000313" key="1">
    <source>
        <dbReference type="EMBL" id="HIU62463.1"/>
    </source>
</evidence>
<dbReference type="InterPro" id="IPR012349">
    <property type="entry name" value="Split_barrel_FMN-bd"/>
</dbReference>
<gene>
    <name evidence="1" type="ORF">IAB07_01670</name>
</gene>
<reference evidence="1" key="1">
    <citation type="submission" date="2020-10" db="EMBL/GenBank/DDBJ databases">
        <authorList>
            <person name="Gilroy R."/>
        </authorList>
    </citation>
    <scope>NUCLEOTIDE SEQUENCE</scope>
    <source>
        <strain evidence="1">9366</strain>
    </source>
</reference>
<dbReference type="AlphaFoldDB" id="A0A9D1MLV9"/>
<dbReference type="InterPro" id="IPR024747">
    <property type="entry name" value="Pyridox_Oxase-rel"/>
</dbReference>
<dbReference type="PANTHER" id="PTHR34071:SF2">
    <property type="entry name" value="FLAVIN-NUCLEOTIDE-BINDING PROTEIN"/>
    <property type="match status" value="1"/>
</dbReference>
<organism evidence="1 2">
    <name type="scientific">Candidatus Caccalectryoclostridium excrementigallinarum</name>
    <dbReference type="NCBI Taxonomy" id="2840710"/>
    <lineage>
        <taxon>Bacteria</taxon>
        <taxon>Bacillati</taxon>
        <taxon>Bacillota</taxon>
        <taxon>Clostridia</taxon>
        <taxon>Christensenellales</taxon>
        <taxon>Christensenellaceae</taxon>
        <taxon>Christensenellaceae incertae sedis</taxon>
        <taxon>Candidatus Caccalectryoclostridium</taxon>
    </lineage>
</organism>
<reference evidence="1" key="2">
    <citation type="journal article" date="2021" name="PeerJ">
        <title>Extensive microbial diversity within the chicken gut microbiome revealed by metagenomics and culture.</title>
        <authorList>
            <person name="Gilroy R."/>
            <person name="Ravi A."/>
            <person name="Getino M."/>
            <person name="Pursley I."/>
            <person name="Horton D.L."/>
            <person name="Alikhan N.F."/>
            <person name="Baker D."/>
            <person name="Gharbi K."/>
            <person name="Hall N."/>
            <person name="Watson M."/>
            <person name="Adriaenssens E.M."/>
            <person name="Foster-Nyarko E."/>
            <person name="Jarju S."/>
            <person name="Secka A."/>
            <person name="Antonio M."/>
            <person name="Oren A."/>
            <person name="Chaudhuri R.R."/>
            <person name="La Ragione R."/>
            <person name="Hildebrand F."/>
            <person name="Pallen M.J."/>
        </authorList>
    </citation>
    <scope>NUCLEOTIDE SEQUENCE</scope>
    <source>
        <strain evidence="1">9366</strain>
    </source>
</reference>
<sequence>MAFRQMRRARQALPESESRAILKAGKTAVLALSGDDGYPYALPLNYVYANGAVYFHSAKSGHKTDAIARCDKASLCVIARDDVLPEKFTTLYKSVIAFGRISAVKDEEELRRAARLLAEKYCPLSSAQEITAEIEKYLPALAVLRFDIEHLTGKQGAEFLQNT</sequence>
<name>A0A9D1MLV9_9FIRM</name>
<dbReference type="PANTHER" id="PTHR34071">
    <property type="entry name" value="5-NITROIMIDAZOLE ANTIBIOTICS RESISTANCE PROTEIN, NIMA-FAMILY-RELATED PROTEIN-RELATED"/>
    <property type="match status" value="1"/>
</dbReference>
<dbReference type="Pfam" id="PF12900">
    <property type="entry name" value="Pyridox_ox_2"/>
    <property type="match status" value="1"/>
</dbReference>
<dbReference type="Gene3D" id="2.30.110.10">
    <property type="entry name" value="Electron Transport, Fmn-binding Protein, Chain A"/>
    <property type="match status" value="1"/>
</dbReference>
<comment type="caution">
    <text evidence="1">The sequence shown here is derived from an EMBL/GenBank/DDBJ whole genome shotgun (WGS) entry which is preliminary data.</text>
</comment>
<dbReference type="SUPFAM" id="SSF50475">
    <property type="entry name" value="FMN-binding split barrel"/>
    <property type="match status" value="1"/>
</dbReference>
<accession>A0A9D1MLV9</accession>
<dbReference type="EMBL" id="DVNJ01000006">
    <property type="protein sequence ID" value="HIU62463.1"/>
    <property type="molecule type" value="Genomic_DNA"/>
</dbReference>